<dbReference type="CDD" id="cd00085">
    <property type="entry name" value="HNHc"/>
    <property type="match status" value="1"/>
</dbReference>
<feature type="compositionally biased region" description="Low complexity" evidence="1">
    <location>
        <begin position="1"/>
        <end position="16"/>
    </location>
</feature>
<accession>A0A171KSG3</accession>
<dbReference type="AlphaFoldDB" id="A0A171KSG3"/>
<dbReference type="Proteomes" id="UP000078084">
    <property type="component" value="Unassembled WGS sequence"/>
</dbReference>
<dbReference type="STRING" id="206506.AAV32_09665"/>
<reference evidence="2 3" key="1">
    <citation type="submission" date="2015-04" db="EMBL/GenBank/DDBJ databases">
        <title>Genome sequence of Kerstersia gyiorum CG1.</title>
        <authorList>
            <person name="Greninger A.L."/>
            <person name="Kozyreva V."/>
            <person name="Chaturvedi V."/>
        </authorList>
    </citation>
    <scope>NUCLEOTIDE SEQUENCE [LARGE SCALE GENOMIC DNA]</scope>
    <source>
        <strain evidence="2 3">CG1</strain>
    </source>
</reference>
<evidence type="ECO:0000313" key="2">
    <source>
        <dbReference type="EMBL" id="KKO71830.1"/>
    </source>
</evidence>
<feature type="region of interest" description="Disordered" evidence="1">
    <location>
        <begin position="1"/>
        <end position="39"/>
    </location>
</feature>
<organism evidence="2 3">
    <name type="scientific">Kerstersia gyiorum</name>
    <dbReference type="NCBI Taxonomy" id="206506"/>
    <lineage>
        <taxon>Bacteria</taxon>
        <taxon>Pseudomonadati</taxon>
        <taxon>Pseudomonadota</taxon>
        <taxon>Betaproteobacteria</taxon>
        <taxon>Burkholderiales</taxon>
        <taxon>Alcaligenaceae</taxon>
        <taxon>Kerstersia</taxon>
    </lineage>
</organism>
<dbReference type="EMBL" id="LBNE01000005">
    <property type="protein sequence ID" value="KKO71830.1"/>
    <property type="molecule type" value="Genomic_DNA"/>
</dbReference>
<evidence type="ECO:0000256" key="1">
    <source>
        <dbReference type="SAM" id="MobiDB-lite"/>
    </source>
</evidence>
<keyword evidence="3" id="KW-1185">Reference proteome</keyword>
<sequence>MGRLKSLPPRLSRLPSNRQQVSANPESWRNDKRTSTQRGYGYKWQQARAEYLAAHPHCVMCLADLGMTDLQPADVIVRCAQRALPEPVATVVDHIVPHQGDRHLFWRRSNWQALCTRHHNRDKQRIERGG</sequence>
<gene>
    <name evidence="2" type="ORF">AAV32_09665</name>
</gene>
<dbReference type="PATRIC" id="fig|206506.3.peg.2069"/>
<protein>
    <submittedName>
        <fullName evidence="2">Uncharacterized protein</fullName>
    </submittedName>
</protein>
<dbReference type="Gene3D" id="1.10.30.50">
    <property type="match status" value="1"/>
</dbReference>
<name>A0A171KSG3_9BURK</name>
<proteinExistence type="predicted"/>
<comment type="caution">
    <text evidence="2">The sequence shown here is derived from an EMBL/GenBank/DDBJ whole genome shotgun (WGS) entry which is preliminary data.</text>
</comment>
<feature type="compositionally biased region" description="Polar residues" evidence="1">
    <location>
        <begin position="17"/>
        <end position="27"/>
    </location>
</feature>
<dbReference type="RefSeq" id="WP_068370880.1">
    <property type="nucleotide sequence ID" value="NZ_LBNE01000005.1"/>
</dbReference>
<evidence type="ECO:0000313" key="3">
    <source>
        <dbReference type="Proteomes" id="UP000078084"/>
    </source>
</evidence>
<dbReference type="InterPro" id="IPR003615">
    <property type="entry name" value="HNH_nuc"/>
</dbReference>